<dbReference type="Pfam" id="PF08914">
    <property type="entry name" value="Myb_Rap1"/>
    <property type="match status" value="1"/>
</dbReference>
<keyword evidence="5" id="KW-0010">Activator</keyword>
<dbReference type="GO" id="GO:0010833">
    <property type="term" value="P:telomere maintenance via telomere lengthening"/>
    <property type="evidence" value="ECO:0007669"/>
    <property type="project" value="UniProtKB-UniRule"/>
</dbReference>
<keyword evidence="12" id="KW-1185">Reference proteome</keyword>
<dbReference type="PANTHER" id="PTHR16466">
    <property type="entry name" value="TELOMERE REPEAT-BINDING FACTOR 2-INTERACTING PROTEIN 1"/>
    <property type="match status" value="1"/>
</dbReference>
<dbReference type="SMART" id="SM00717">
    <property type="entry name" value="SANT"/>
    <property type="match status" value="1"/>
</dbReference>
<keyword evidence="4" id="KW-0805">Transcription regulation</keyword>
<keyword evidence="3 8" id="KW-0779">Telomere</keyword>
<evidence type="ECO:0000256" key="1">
    <source>
        <dbReference type="ARBA" id="ARBA00010467"/>
    </source>
</evidence>
<comment type="subcellular location">
    <subcellularLocation>
        <location evidence="8">Nucleus</location>
    </subcellularLocation>
    <subcellularLocation>
        <location evidence="8">Chromosome</location>
        <location evidence="8">Telomere</location>
    </subcellularLocation>
</comment>
<dbReference type="InterPro" id="IPR015280">
    <property type="entry name" value="Rap1_DNA-bd"/>
</dbReference>
<dbReference type="InterPro" id="IPR009057">
    <property type="entry name" value="Homeodomain-like_sf"/>
</dbReference>
<dbReference type="Pfam" id="PF11626">
    <property type="entry name" value="Rap1_C"/>
    <property type="match status" value="1"/>
</dbReference>
<comment type="function">
    <text evidence="8">Involved in the regulation of telomere length, clustering and has a specific role in telomere position effect (TPE).</text>
</comment>
<evidence type="ECO:0000256" key="3">
    <source>
        <dbReference type="ARBA" id="ARBA00022895"/>
    </source>
</evidence>
<evidence type="ECO:0000256" key="6">
    <source>
        <dbReference type="ARBA" id="ARBA00023163"/>
    </source>
</evidence>
<proteinExistence type="inferred from homology"/>
<feature type="domain" description="HTH myb-type" evidence="10">
    <location>
        <begin position="207"/>
        <end position="267"/>
    </location>
</feature>
<dbReference type="InterPro" id="IPR017930">
    <property type="entry name" value="Myb_dom"/>
</dbReference>
<dbReference type="Gene3D" id="1.10.10.60">
    <property type="entry name" value="Homeodomain-like"/>
    <property type="match status" value="2"/>
</dbReference>
<dbReference type="InterPro" id="IPR039595">
    <property type="entry name" value="TE2IP/Rap1"/>
</dbReference>
<dbReference type="InterPro" id="IPR038104">
    <property type="entry name" value="Rap1_C_sf"/>
</dbReference>
<evidence type="ECO:0000256" key="7">
    <source>
        <dbReference type="ARBA" id="ARBA00023242"/>
    </source>
</evidence>
<dbReference type="Gene3D" id="3.40.50.10190">
    <property type="entry name" value="BRCT domain"/>
    <property type="match status" value="1"/>
</dbReference>
<reference evidence="11 12" key="1">
    <citation type="submission" date="2016-02" db="EMBL/GenBank/DDBJ databases">
        <title>Comparative genomic and transcriptomic foundation for Pichia pastoris.</title>
        <authorList>
            <person name="Love K.R."/>
            <person name="Shah K.A."/>
            <person name="Whittaker C.A."/>
            <person name="Wu J."/>
            <person name="Bartlett M.C."/>
            <person name="Ma D."/>
            <person name="Leeson R.L."/>
            <person name="Priest M."/>
            <person name="Young S.K."/>
            <person name="Love J.C."/>
        </authorList>
    </citation>
    <scope>NUCLEOTIDE SEQUENCE [LARGE SCALE GENOMIC DNA]</scope>
    <source>
        <strain evidence="11 12">ATCC 28485</strain>
    </source>
</reference>
<dbReference type="PROSITE" id="PS51294">
    <property type="entry name" value="HTH_MYB"/>
    <property type="match status" value="1"/>
</dbReference>
<gene>
    <name evidence="11" type="primary">RAP1</name>
    <name evidence="11" type="ORF">ATY40_BA7501598</name>
</gene>
<dbReference type="InterPro" id="IPR015010">
    <property type="entry name" value="TERF2IP_Myb"/>
</dbReference>
<protein>
    <recommendedName>
        <fullName evidence="8">DNA-binding protein RAP1</fullName>
    </recommendedName>
</protein>
<dbReference type="GO" id="GO:0042162">
    <property type="term" value="F:telomeric DNA binding"/>
    <property type="evidence" value="ECO:0007669"/>
    <property type="project" value="TreeGrafter"/>
</dbReference>
<evidence type="ECO:0000313" key="11">
    <source>
        <dbReference type="EMBL" id="ANZ73741.1"/>
    </source>
</evidence>
<dbReference type="Gene3D" id="1.10.10.2170">
    <property type="match status" value="1"/>
</dbReference>
<dbReference type="CDD" id="cd11655">
    <property type="entry name" value="rap1_myb-like"/>
    <property type="match status" value="2"/>
</dbReference>
<dbReference type="OrthoDB" id="435460at2759"/>
<dbReference type="SMART" id="SM00292">
    <property type="entry name" value="BRCT"/>
    <property type="match status" value="1"/>
</dbReference>
<dbReference type="GO" id="GO:0070187">
    <property type="term" value="C:shelterin complex"/>
    <property type="evidence" value="ECO:0007669"/>
    <property type="project" value="TreeGrafter"/>
</dbReference>
<dbReference type="AlphaFoldDB" id="A0A1B2J6X7"/>
<dbReference type="SUPFAM" id="SSF46689">
    <property type="entry name" value="Homeodomain-like"/>
    <property type="match status" value="2"/>
</dbReference>
<accession>A0A1B2J6X7</accession>
<dbReference type="SUPFAM" id="SSF52113">
    <property type="entry name" value="BRCT domain"/>
    <property type="match status" value="1"/>
</dbReference>
<evidence type="ECO:0000259" key="9">
    <source>
        <dbReference type="PROSITE" id="PS50172"/>
    </source>
</evidence>
<organism evidence="11 12">
    <name type="scientific">Komagataella pastoris</name>
    <name type="common">Yeast</name>
    <name type="synonym">Pichia pastoris</name>
    <dbReference type="NCBI Taxonomy" id="4922"/>
    <lineage>
        <taxon>Eukaryota</taxon>
        <taxon>Fungi</taxon>
        <taxon>Dikarya</taxon>
        <taxon>Ascomycota</taxon>
        <taxon>Saccharomycotina</taxon>
        <taxon>Pichiomycetes</taxon>
        <taxon>Pichiales</taxon>
        <taxon>Pichiaceae</taxon>
        <taxon>Komagataella</taxon>
    </lineage>
</organism>
<name>A0A1B2J6X7_PICPA</name>
<dbReference type="InterPro" id="IPR021661">
    <property type="entry name" value="Rap1_C"/>
</dbReference>
<dbReference type="PROSITE" id="PS50172">
    <property type="entry name" value="BRCT"/>
    <property type="match status" value="1"/>
</dbReference>
<evidence type="ECO:0000313" key="12">
    <source>
        <dbReference type="Proteomes" id="UP000094565"/>
    </source>
</evidence>
<comment type="similarity">
    <text evidence="1 8">Belongs to the RAP1 family.</text>
</comment>
<feature type="domain" description="BRCT" evidence="9">
    <location>
        <begin position="78"/>
        <end position="162"/>
    </location>
</feature>
<comment type="subunit">
    <text evidence="8">Homodimer.</text>
</comment>
<keyword evidence="7 8" id="KW-0539">Nucleus</keyword>
<evidence type="ECO:0000256" key="4">
    <source>
        <dbReference type="ARBA" id="ARBA00023015"/>
    </source>
</evidence>
<dbReference type="Pfam" id="PF09197">
    <property type="entry name" value="Rap1-DNA-bind"/>
    <property type="match status" value="1"/>
</dbReference>
<keyword evidence="2 8" id="KW-0158">Chromosome</keyword>
<evidence type="ECO:0000259" key="10">
    <source>
        <dbReference type="PROSITE" id="PS51294"/>
    </source>
</evidence>
<dbReference type="Pfam" id="PF16589">
    <property type="entry name" value="BRCT_2"/>
    <property type="match status" value="1"/>
</dbReference>
<dbReference type="PANTHER" id="PTHR16466:SF6">
    <property type="entry name" value="TELOMERIC REPEAT-BINDING FACTOR 2-INTERACTING PROTEIN 1"/>
    <property type="match status" value="1"/>
</dbReference>
<evidence type="ECO:0000256" key="5">
    <source>
        <dbReference type="ARBA" id="ARBA00023159"/>
    </source>
</evidence>
<sequence>MIKRPSNNSLTDLSVREILTFKAKTNNKKKTTVTQTPQQTLYLLPPNTNHQEMSEPNTKKQKLTPYKNILIDNVGNPLSFHILGYFTKSDRSQLINMILEMGGKVVPDLPSPVDGVLFLTGDYKSIDEDTLKQLGDVPIYRDSFIYQCFVHKTSLPIDTFRIDKNVDLAQDLINRALQESVDHVTSASTAAAAAVVVATNGLSSKPDARTSKIQFTPEEDRFILDFVRRNPKRRNTHQLYTELAQHMKNHTNHSIRHRFRRNLSAQLDWVYDIDPLTNQPRKDENGNYIKMQDLPQGIRGHYSAQDDYNLCLSVQPFIESIDETTGQEFFKPLKGVFDDLESRFPHHTKTSWRDRFRKFASKYGVRQYIAYYEKTVELNGVPNPMTNFTSKASIEKFRERRGTSRNNGLPGPVGVEAVSSLDQISPLVTSNSNSAAAAAAAAAAVAASASASSAPNTSTTNFFEQENIAQVLSAHNNEQSIAEVIESAQNVNTHESEPIADHVRKNLTDDELLDKMDDILSSRSLGGLDDLIKILHTELGFAHRYTEFLFTSCSGDVIFFRPLVEHFLLTGEWELENTRGIWTGRQDEMLRASNLDDLHKLIDLHGKERVETRRKAIKGE</sequence>
<dbReference type="Proteomes" id="UP000094565">
    <property type="component" value="Chromosome 1"/>
</dbReference>
<dbReference type="InterPro" id="IPR036420">
    <property type="entry name" value="BRCT_dom_sf"/>
</dbReference>
<dbReference type="EMBL" id="CP014584">
    <property type="protein sequence ID" value="ANZ73741.1"/>
    <property type="molecule type" value="Genomic_DNA"/>
</dbReference>
<evidence type="ECO:0000256" key="2">
    <source>
        <dbReference type="ARBA" id="ARBA00022454"/>
    </source>
</evidence>
<dbReference type="InterPro" id="IPR001357">
    <property type="entry name" value="BRCT_dom"/>
</dbReference>
<dbReference type="InterPro" id="IPR001005">
    <property type="entry name" value="SANT/Myb"/>
</dbReference>
<dbReference type="GO" id="GO:0031848">
    <property type="term" value="P:protection from non-homologous end joining at telomere"/>
    <property type="evidence" value="ECO:0007669"/>
    <property type="project" value="TreeGrafter"/>
</dbReference>
<keyword evidence="6" id="KW-0804">Transcription</keyword>
<evidence type="ECO:0000256" key="8">
    <source>
        <dbReference type="RuleBase" id="RU367107"/>
    </source>
</evidence>